<keyword evidence="4" id="KW-1185">Reference proteome</keyword>
<comment type="caution">
    <text evidence="3">The sequence shown here is derived from an EMBL/GenBank/DDBJ whole genome shotgun (WGS) entry which is preliminary data.</text>
</comment>
<dbReference type="PATRIC" id="fig|679200.3.peg.448"/>
<feature type="compositionally biased region" description="Polar residues" evidence="1">
    <location>
        <begin position="343"/>
        <end position="359"/>
    </location>
</feature>
<reference evidence="3 4" key="1">
    <citation type="submission" date="2011-08" db="EMBL/GenBank/DDBJ databases">
        <title>The Genome Sequence of Johnsonella ignava ATCC 51276.</title>
        <authorList>
            <consortium name="The Broad Institute Genome Sequencing Platform"/>
            <person name="Earl A."/>
            <person name="Ward D."/>
            <person name="Feldgarden M."/>
            <person name="Gevers D."/>
            <person name="Izard J."/>
            <person name="Blanton J.M."/>
            <person name="Baranova O.V."/>
            <person name="Dewhirst F.E."/>
            <person name="Young S.K."/>
            <person name="Zeng Q."/>
            <person name="Gargeya S."/>
            <person name="Fitzgerald M."/>
            <person name="Haas B."/>
            <person name="Abouelleil A."/>
            <person name="Alvarado L."/>
            <person name="Arachchi H.M."/>
            <person name="Berlin A."/>
            <person name="Brown A."/>
            <person name="Chapman S.B."/>
            <person name="Chen Z."/>
            <person name="Dunbar C."/>
            <person name="Freedman E."/>
            <person name="Gearin G."/>
            <person name="Gellesch M."/>
            <person name="Goldberg J."/>
            <person name="Griggs A."/>
            <person name="Gujja S."/>
            <person name="Heiman D."/>
            <person name="Howarth C."/>
            <person name="Larson L."/>
            <person name="Lui A."/>
            <person name="MacDonald P.J.P."/>
            <person name="Montmayeur A."/>
            <person name="Murphy C."/>
            <person name="Neiman D."/>
            <person name="Pearson M."/>
            <person name="Priest M."/>
            <person name="Roberts A."/>
            <person name="Saif S."/>
            <person name="Shea T."/>
            <person name="Shenoy N."/>
            <person name="Sisk P."/>
            <person name="Stolte C."/>
            <person name="Sykes S."/>
            <person name="Wortman J."/>
            <person name="Nusbaum C."/>
            <person name="Birren B."/>
        </authorList>
    </citation>
    <scope>NUCLEOTIDE SEQUENCE [LARGE SCALE GENOMIC DNA]</scope>
    <source>
        <strain evidence="3 4">ATCC 51276</strain>
    </source>
</reference>
<sequence>MSFKLRLRTAAVMAVISAFMFSIFQGNMNVNADTGTVTENMGNKGADNLQEMKKTYTDDSDYVLKKDIIILFKRLSGQLGGDMYDIGNYAGADDKFINEAVLDLKRSGVIDSVPDTQKSLSYTADETQKNAVDKNYEVLFEDLNEPLKKGEFYYIFAKYIGLEPVNQATGFNDDVSINGYIKPYIKAFEAAGIIESKDKNFNNDEVIKKGELRSVLRDAIAGVINADSSKNTDNVKADGLLKGFLIINSKDISVKNLRKNVRVLVNKDAGNGKLTFIDSEISQLYIASGVENLEVRLSNSKLESAKSMGKNIKYSDLGADGSLTPLPDPGEYKPSEIKDNTTKNKPSTKFVTKNSQKPASGSGSNSSSGSGSNSKPGSNGKNPDTPENGNNGNKNNKGNNQAGQGVPQPHNPGTDGNITPQPPLNPQDPKNPHNPKNPQEPKKPDTGADKGKDNDKDKIDEDLKDAVRDFVIMNDKLYADTALRYKQGESVQLPGTALIGLKNTGENNGSLFEIKWLGKSLNDINNSKKGEYEVAACTEQELIINDKNYGKVKFIVKVIIE</sequence>
<evidence type="ECO:0000256" key="1">
    <source>
        <dbReference type="SAM" id="MobiDB-lite"/>
    </source>
</evidence>
<feature type="compositionally biased region" description="Basic and acidic residues" evidence="1">
    <location>
        <begin position="330"/>
        <end position="342"/>
    </location>
</feature>
<dbReference type="RefSeq" id="WP_005539475.1">
    <property type="nucleotide sequence ID" value="NZ_JH378829.1"/>
</dbReference>
<feature type="chain" id="PRO_5003477248" description="SLH domain-containing protein" evidence="2">
    <location>
        <begin position="33"/>
        <end position="561"/>
    </location>
</feature>
<accession>G5GFT1</accession>
<dbReference type="Proteomes" id="UP000003011">
    <property type="component" value="Unassembled WGS sequence"/>
</dbReference>
<evidence type="ECO:0000256" key="2">
    <source>
        <dbReference type="SAM" id="SignalP"/>
    </source>
</evidence>
<evidence type="ECO:0000313" key="4">
    <source>
        <dbReference type="Proteomes" id="UP000003011"/>
    </source>
</evidence>
<keyword evidence="2" id="KW-0732">Signal</keyword>
<feature type="compositionally biased region" description="Basic and acidic residues" evidence="1">
    <location>
        <begin position="439"/>
        <end position="460"/>
    </location>
</feature>
<feature type="region of interest" description="Disordered" evidence="1">
    <location>
        <begin position="312"/>
        <end position="460"/>
    </location>
</feature>
<dbReference type="EMBL" id="ACZL01000009">
    <property type="protein sequence ID" value="EHI56355.1"/>
    <property type="molecule type" value="Genomic_DNA"/>
</dbReference>
<gene>
    <name evidence="3" type="ORF">HMPREF9333_00420</name>
</gene>
<proteinExistence type="predicted"/>
<evidence type="ECO:0000313" key="3">
    <source>
        <dbReference type="EMBL" id="EHI56355.1"/>
    </source>
</evidence>
<dbReference type="eggNOG" id="ENOG5033JGA">
    <property type="taxonomic scope" value="Bacteria"/>
</dbReference>
<dbReference type="HOGENOM" id="CLU_575920_0_0_9"/>
<dbReference type="OrthoDB" id="2041482at2"/>
<dbReference type="AlphaFoldDB" id="G5GFT1"/>
<evidence type="ECO:0008006" key="5">
    <source>
        <dbReference type="Google" id="ProtNLM"/>
    </source>
</evidence>
<protein>
    <recommendedName>
        <fullName evidence="5">SLH domain-containing protein</fullName>
    </recommendedName>
</protein>
<organism evidence="3 4">
    <name type="scientific">Johnsonella ignava ATCC 51276</name>
    <dbReference type="NCBI Taxonomy" id="679200"/>
    <lineage>
        <taxon>Bacteria</taxon>
        <taxon>Bacillati</taxon>
        <taxon>Bacillota</taxon>
        <taxon>Clostridia</taxon>
        <taxon>Lachnospirales</taxon>
        <taxon>Lachnospiraceae</taxon>
        <taxon>Johnsonella</taxon>
    </lineage>
</organism>
<name>G5GFT1_9FIRM</name>
<feature type="signal peptide" evidence="2">
    <location>
        <begin position="1"/>
        <end position="32"/>
    </location>
</feature>
<feature type="compositionally biased region" description="Low complexity" evidence="1">
    <location>
        <begin position="360"/>
        <end position="400"/>
    </location>
</feature>